<name>A0A951QF95_9CYAN</name>
<dbReference type="PANTHER" id="PTHR34192">
    <property type="entry name" value="PLASTOCYANIN MAJOR ISOFORM, CHLOROPLASTIC-RELATED"/>
    <property type="match status" value="1"/>
</dbReference>
<comment type="cofactor">
    <cofactor evidence="9">
        <name>Cu(2+)</name>
        <dbReference type="ChEBI" id="CHEBI:29036"/>
    </cofactor>
    <text evidence="9">The crystal structure with reduced Cu(1+) has also been determined.</text>
</comment>
<keyword evidence="5" id="KW-0249">Electron transport</keyword>
<dbReference type="InterPro" id="IPR001235">
    <property type="entry name" value="Copper_blue_Plastocyanin"/>
</dbReference>
<evidence type="ECO:0000256" key="10">
    <source>
        <dbReference type="SAM" id="SignalP"/>
    </source>
</evidence>
<feature type="binding site" evidence="9">
    <location>
        <position position="115"/>
    </location>
    <ligand>
        <name>Cu cation</name>
        <dbReference type="ChEBI" id="CHEBI:23378"/>
    </ligand>
</feature>
<dbReference type="InterPro" id="IPR008972">
    <property type="entry name" value="Cupredoxin"/>
</dbReference>
<keyword evidence="3" id="KW-0813">Transport</keyword>
<dbReference type="InterPro" id="IPR002387">
    <property type="entry name" value="Plastocyanin"/>
</dbReference>
<dbReference type="PRINTS" id="PR00156">
    <property type="entry name" value="COPPERBLUE"/>
</dbReference>
<evidence type="ECO:0000313" key="13">
    <source>
        <dbReference type="Proteomes" id="UP000757435"/>
    </source>
</evidence>
<gene>
    <name evidence="12" type="primary">petE</name>
    <name evidence="12" type="ORF">KME15_23510</name>
</gene>
<dbReference type="EMBL" id="JAHHHD010000042">
    <property type="protein sequence ID" value="MBW4661648.1"/>
    <property type="molecule type" value="Genomic_DNA"/>
</dbReference>
<keyword evidence="8" id="KW-0472">Membrane</keyword>
<keyword evidence="7" id="KW-0793">Thylakoid</keyword>
<evidence type="ECO:0000259" key="11">
    <source>
        <dbReference type="Pfam" id="PF00127"/>
    </source>
</evidence>
<feature type="signal peptide" evidence="10">
    <location>
        <begin position="1"/>
        <end position="34"/>
    </location>
</feature>
<sequence>MKLITKVSQSLSLALCAIALVVGSFFLAVSPASADTVTVKMGADNGMLAFQPANVTIKAGDTVKWVNNKLPPHNIVFADKAIANKSHDQMMFSPGESYEVTFDTAGTFDYYCAPHRGAGMAGKITVQ</sequence>
<dbReference type="Pfam" id="PF00127">
    <property type="entry name" value="Copper-bind"/>
    <property type="match status" value="1"/>
</dbReference>
<evidence type="ECO:0000256" key="3">
    <source>
        <dbReference type="ARBA" id="ARBA00022448"/>
    </source>
</evidence>
<dbReference type="NCBIfam" id="TIGR02656">
    <property type="entry name" value="cyanin_plasto"/>
    <property type="match status" value="1"/>
</dbReference>
<evidence type="ECO:0000256" key="8">
    <source>
        <dbReference type="ARBA" id="ARBA00023136"/>
    </source>
</evidence>
<reference evidence="12" key="1">
    <citation type="submission" date="2021-05" db="EMBL/GenBank/DDBJ databases">
        <authorList>
            <person name="Pietrasiak N."/>
            <person name="Ward R."/>
            <person name="Stajich J.E."/>
            <person name="Kurbessoian T."/>
        </authorList>
    </citation>
    <scope>NUCLEOTIDE SEQUENCE</scope>
    <source>
        <strain evidence="12">UHER 2000/2452</strain>
    </source>
</reference>
<keyword evidence="4 9" id="KW-0479">Metal-binding</keyword>
<proteinExistence type="inferred from homology"/>
<evidence type="ECO:0000313" key="12">
    <source>
        <dbReference type="EMBL" id="MBW4661648.1"/>
    </source>
</evidence>
<feature type="binding site" evidence="9">
    <location>
        <position position="112"/>
    </location>
    <ligand>
        <name>Cu cation</name>
        <dbReference type="ChEBI" id="CHEBI:23378"/>
    </ligand>
</feature>
<comment type="similarity">
    <text evidence="2">Belongs to the plastocyanin family.</text>
</comment>
<keyword evidence="6 9" id="KW-0186">Copper</keyword>
<accession>A0A951QF95</accession>
<evidence type="ECO:0000256" key="2">
    <source>
        <dbReference type="ARBA" id="ARBA00005338"/>
    </source>
</evidence>
<evidence type="ECO:0000256" key="5">
    <source>
        <dbReference type="ARBA" id="ARBA00022982"/>
    </source>
</evidence>
<dbReference type="Proteomes" id="UP000757435">
    <property type="component" value="Unassembled WGS sequence"/>
</dbReference>
<protein>
    <submittedName>
        <fullName evidence="12">Plastocyanin</fullName>
    </submittedName>
</protein>
<reference evidence="12" key="2">
    <citation type="journal article" date="2022" name="Microbiol. Resour. Announc.">
        <title>Metagenome Sequencing to Explore Phylogenomics of Terrestrial Cyanobacteria.</title>
        <authorList>
            <person name="Ward R.D."/>
            <person name="Stajich J.E."/>
            <person name="Johansen J.R."/>
            <person name="Huntemann M."/>
            <person name="Clum A."/>
            <person name="Foster B."/>
            <person name="Foster B."/>
            <person name="Roux S."/>
            <person name="Palaniappan K."/>
            <person name="Varghese N."/>
            <person name="Mukherjee S."/>
            <person name="Reddy T.B.K."/>
            <person name="Daum C."/>
            <person name="Copeland A."/>
            <person name="Chen I.A."/>
            <person name="Ivanova N.N."/>
            <person name="Kyrpides N.C."/>
            <person name="Shapiro N."/>
            <person name="Eloe-Fadrosh E.A."/>
            <person name="Pietrasiak N."/>
        </authorList>
    </citation>
    <scope>NUCLEOTIDE SEQUENCE</scope>
    <source>
        <strain evidence="12">UHER 2000/2452</strain>
    </source>
</reference>
<dbReference type="GO" id="GO:0016020">
    <property type="term" value="C:membrane"/>
    <property type="evidence" value="ECO:0007669"/>
    <property type="project" value="UniProtKB-SubCell"/>
</dbReference>
<dbReference type="AlphaFoldDB" id="A0A951QF95"/>
<dbReference type="PANTHER" id="PTHR34192:SF10">
    <property type="entry name" value="PLASTOCYANIN MAJOR ISOFORM, CHLOROPLASTIC-RELATED"/>
    <property type="match status" value="1"/>
</dbReference>
<evidence type="ECO:0000256" key="6">
    <source>
        <dbReference type="ARBA" id="ARBA00023008"/>
    </source>
</evidence>
<organism evidence="12 13">
    <name type="scientific">Drouetiella hepatica Uher 2000/2452</name>
    <dbReference type="NCBI Taxonomy" id="904376"/>
    <lineage>
        <taxon>Bacteria</taxon>
        <taxon>Bacillati</taxon>
        <taxon>Cyanobacteriota</taxon>
        <taxon>Cyanophyceae</taxon>
        <taxon>Oculatellales</taxon>
        <taxon>Oculatellaceae</taxon>
        <taxon>Drouetiella</taxon>
    </lineage>
</organism>
<feature type="domain" description="Blue (type 1) copper" evidence="11">
    <location>
        <begin position="38"/>
        <end position="127"/>
    </location>
</feature>
<keyword evidence="10" id="KW-0732">Signal</keyword>
<evidence type="ECO:0000256" key="4">
    <source>
        <dbReference type="ARBA" id="ARBA00022723"/>
    </source>
</evidence>
<evidence type="ECO:0000256" key="1">
    <source>
        <dbReference type="ARBA" id="ARBA00004170"/>
    </source>
</evidence>
<dbReference type="InterPro" id="IPR000923">
    <property type="entry name" value="BlueCu_1"/>
</dbReference>
<dbReference type="GO" id="GO:0005507">
    <property type="term" value="F:copper ion binding"/>
    <property type="evidence" value="ECO:0007669"/>
    <property type="project" value="InterPro"/>
</dbReference>
<dbReference type="CDD" id="cd04219">
    <property type="entry name" value="Plastocyanin"/>
    <property type="match status" value="1"/>
</dbReference>
<feature type="binding site" evidence="9">
    <location>
        <position position="120"/>
    </location>
    <ligand>
        <name>Cu cation</name>
        <dbReference type="ChEBI" id="CHEBI:23378"/>
    </ligand>
</feature>
<feature type="binding site" evidence="9">
    <location>
        <position position="73"/>
    </location>
    <ligand>
        <name>Cu cation</name>
        <dbReference type="ChEBI" id="CHEBI:23378"/>
    </ligand>
</feature>
<comment type="caution">
    <text evidence="12">The sequence shown here is derived from an EMBL/GenBank/DDBJ whole genome shotgun (WGS) entry which is preliminary data.</text>
</comment>
<dbReference type="GO" id="GO:0009055">
    <property type="term" value="F:electron transfer activity"/>
    <property type="evidence" value="ECO:0007669"/>
    <property type="project" value="InterPro"/>
</dbReference>
<comment type="subcellular location">
    <subcellularLocation>
        <location evidence="1">Membrane</location>
        <topology evidence="1">Peripheral membrane protein</topology>
    </subcellularLocation>
</comment>
<dbReference type="Gene3D" id="2.60.40.420">
    <property type="entry name" value="Cupredoxins - blue copper proteins"/>
    <property type="match status" value="1"/>
</dbReference>
<evidence type="ECO:0000256" key="7">
    <source>
        <dbReference type="ARBA" id="ARBA00023078"/>
    </source>
</evidence>
<evidence type="ECO:0000256" key="9">
    <source>
        <dbReference type="PIRSR" id="PIRSR602387-1"/>
    </source>
</evidence>
<dbReference type="PRINTS" id="PR00157">
    <property type="entry name" value="PLASTOCYANIN"/>
</dbReference>
<feature type="chain" id="PRO_5037532058" evidence="10">
    <location>
        <begin position="35"/>
        <end position="127"/>
    </location>
</feature>
<dbReference type="SUPFAM" id="SSF49503">
    <property type="entry name" value="Cupredoxins"/>
    <property type="match status" value="1"/>
</dbReference>